<evidence type="ECO:0000256" key="5">
    <source>
        <dbReference type="ARBA" id="ARBA00022485"/>
    </source>
</evidence>
<dbReference type="CDD" id="cd03431">
    <property type="entry name" value="NUDIX_DNA_Glycosylase_C-MutY"/>
    <property type="match status" value="1"/>
</dbReference>
<evidence type="ECO:0000256" key="13">
    <source>
        <dbReference type="RuleBase" id="RU365096"/>
    </source>
</evidence>
<dbReference type="Pfam" id="PF14815">
    <property type="entry name" value="NUDIX_4"/>
    <property type="match status" value="1"/>
</dbReference>
<evidence type="ECO:0000256" key="11">
    <source>
        <dbReference type="ARBA" id="ARBA00023204"/>
    </source>
</evidence>
<evidence type="ECO:0000256" key="3">
    <source>
        <dbReference type="ARBA" id="ARBA00012045"/>
    </source>
</evidence>
<dbReference type="InterPro" id="IPR044298">
    <property type="entry name" value="MIG/MutY"/>
</dbReference>
<evidence type="ECO:0000256" key="2">
    <source>
        <dbReference type="ARBA" id="ARBA00008343"/>
    </source>
</evidence>
<keyword evidence="8 15" id="KW-0378">Hydrolase</keyword>
<reference evidence="15 16" key="1">
    <citation type="submission" date="2024-04" db="EMBL/GenBank/DDBJ databases">
        <title>Human intestinal bacterial collection.</title>
        <authorList>
            <person name="Pauvert C."/>
            <person name="Hitch T.C.A."/>
            <person name="Clavel T."/>
        </authorList>
    </citation>
    <scope>NUCLEOTIDE SEQUENCE [LARGE SCALE GENOMIC DNA]</scope>
    <source>
        <strain evidence="15 16">CLA-AA-H249</strain>
    </source>
</reference>
<dbReference type="SUPFAM" id="SSF55811">
    <property type="entry name" value="Nudix"/>
    <property type="match status" value="1"/>
</dbReference>
<accession>A0ABV1IRD8</accession>
<name>A0ABV1IRD8_9FIRM</name>
<keyword evidence="5" id="KW-0004">4Fe-4S</keyword>
<dbReference type="InterPro" id="IPR023170">
    <property type="entry name" value="HhH_base_excis_C"/>
</dbReference>
<protein>
    <recommendedName>
        <fullName evidence="4 13">Adenine DNA glycosylase</fullName>
        <ecNumber evidence="3 13">3.2.2.31</ecNumber>
    </recommendedName>
</protein>
<dbReference type="Gene3D" id="1.10.340.30">
    <property type="entry name" value="Hypothetical protein, domain 2"/>
    <property type="match status" value="1"/>
</dbReference>
<dbReference type="InterPro" id="IPR029119">
    <property type="entry name" value="MutY_C"/>
</dbReference>
<comment type="cofactor">
    <cofactor evidence="13">
        <name>[4Fe-4S] cluster</name>
        <dbReference type="ChEBI" id="CHEBI:49883"/>
    </cofactor>
    <text evidence="13">Binds 1 [4Fe-4S] cluster.</text>
</comment>
<comment type="caution">
    <text evidence="15">The sequence shown here is derived from an EMBL/GenBank/DDBJ whole genome shotgun (WGS) entry which is preliminary data.</text>
</comment>
<dbReference type="SMART" id="SM00478">
    <property type="entry name" value="ENDO3c"/>
    <property type="match status" value="1"/>
</dbReference>
<dbReference type="InterPro" id="IPR000445">
    <property type="entry name" value="HhH_motif"/>
</dbReference>
<dbReference type="SUPFAM" id="SSF48150">
    <property type="entry name" value="DNA-glycosylase"/>
    <property type="match status" value="1"/>
</dbReference>
<evidence type="ECO:0000256" key="7">
    <source>
        <dbReference type="ARBA" id="ARBA00022763"/>
    </source>
</evidence>
<keyword evidence="6" id="KW-0479">Metal-binding</keyword>
<dbReference type="InterPro" id="IPR003265">
    <property type="entry name" value="HhH-GPD_domain"/>
</dbReference>
<evidence type="ECO:0000313" key="16">
    <source>
        <dbReference type="Proteomes" id="UP001482154"/>
    </source>
</evidence>
<dbReference type="Pfam" id="PF00633">
    <property type="entry name" value="HHH"/>
    <property type="match status" value="1"/>
</dbReference>
<comment type="similarity">
    <text evidence="2 13">Belongs to the Nth/MutY family.</text>
</comment>
<dbReference type="Proteomes" id="UP001482154">
    <property type="component" value="Unassembled WGS sequence"/>
</dbReference>
<evidence type="ECO:0000256" key="1">
    <source>
        <dbReference type="ARBA" id="ARBA00000843"/>
    </source>
</evidence>
<keyword evidence="11" id="KW-0234">DNA repair</keyword>
<dbReference type="CDD" id="cd00056">
    <property type="entry name" value="ENDO3c"/>
    <property type="match status" value="1"/>
</dbReference>
<keyword evidence="9 13" id="KW-0408">Iron</keyword>
<dbReference type="PANTHER" id="PTHR42944:SF1">
    <property type="entry name" value="ADENINE DNA GLYCOSYLASE"/>
    <property type="match status" value="1"/>
</dbReference>
<feature type="domain" description="HhH-GPD" evidence="14">
    <location>
        <begin position="39"/>
        <end position="190"/>
    </location>
</feature>
<dbReference type="GO" id="GO:0000701">
    <property type="term" value="F:purine-specific mismatch base pair DNA N-glycosylase activity"/>
    <property type="evidence" value="ECO:0007669"/>
    <property type="project" value="UniProtKB-EC"/>
</dbReference>
<comment type="function">
    <text evidence="13">Adenine glycosylase active on G-A mispairs.</text>
</comment>
<dbReference type="Gene3D" id="1.10.1670.10">
    <property type="entry name" value="Helix-hairpin-Helix base-excision DNA repair enzymes (C-terminal)"/>
    <property type="match status" value="1"/>
</dbReference>
<keyword evidence="7 13" id="KW-0227">DNA damage</keyword>
<evidence type="ECO:0000259" key="14">
    <source>
        <dbReference type="SMART" id="SM00478"/>
    </source>
</evidence>
<sequence>MENRYDLSGSLLHWYDYNKRLLPWRENKDPYRIWISEIMLQQTRVEAVKPYFDRFMEALPTVYDLAEVEDDRLMKLWEGLGYYNRARNLKAAAQTIVQEYGGQLPADYDKLLSLKGIGMYTAGAIGSIAFELQVPAVDGNVLRVLARLWGDDSDILKDKTKKDMGRRIMEFMPEDRPGDFNQALIELGATVCVPNGKPLCDQCPWDTVCRAYKEDLIDKLPVKTPKKARKIEHKTVFLLECNDQIAIHKRGDKGLLAGLWEFPNEDKKMDAEDIKEWMTAHHMEDAKVEAAGKGKHIFSHVEWHMEGVKISLKTPIESKDYVWVLKKELENTYALPSAFEIFRKIL</sequence>
<keyword evidence="12 13" id="KW-0326">Glycosidase</keyword>
<proteinExistence type="inferred from homology"/>
<dbReference type="PANTHER" id="PTHR42944">
    <property type="entry name" value="ADENINE DNA GLYCOSYLASE"/>
    <property type="match status" value="1"/>
</dbReference>
<evidence type="ECO:0000256" key="9">
    <source>
        <dbReference type="ARBA" id="ARBA00023004"/>
    </source>
</evidence>
<keyword evidence="16" id="KW-1185">Reference proteome</keyword>
<gene>
    <name evidence="15" type="primary">mutY</name>
    <name evidence="15" type="ORF">AAAU51_01080</name>
</gene>
<organism evidence="15 16">
    <name type="scientific">Anaerostipes amylophilus</name>
    <dbReference type="NCBI Taxonomy" id="2981779"/>
    <lineage>
        <taxon>Bacteria</taxon>
        <taxon>Bacillati</taxon>
        <taxon>Bacillota</taxon>
        <taxon>Clostridia</taxon>
        <taxon>Lachnospirales</taxon>
        <taxon>Lachnospiraceae</taxon>
        <taxon>Anaerostipes</taxon>
    </lineage>
</organism>
<evidence type="ECO:0000256" key="8">
    <source>
        <dbReference type="ARBA" id="ARBA00022801"/>
    </source>
</evidence>
<dbReference type="EC" id="3.2.2.31" evidence="3 13"/>
<evidence type="ECO:0000256" key="4">
    <source>
        <dbReference type="ARBA" id="ARBA00022023"/>
    </source>
</evidence>
<evidence type="ECO:0000256" key="6">
    <source>
        <dbReference type="ARBA" id="ARBA00022723"/>
    </source>
</evidence>
<dbReference type="InterPro" id="IPR015797">
    <property type="entry name" value="NUDIX_hydrolase-like_dom_sf"/>
</dbReference>
<evidence type="ECO:0000256" key="12">
    <source>
        <dbReference type="ARBA" id="ARBA00023295"/>
    </source>
</evidence>
<dbReference type="Pfam" id="PF00730">
    <property type="entry name" value="HhH-GPD"/>
    <property type="match status" value="1"/>
</dbReference>
<dbReference type="InterPro" id="IPR011257">
    <property type="entry name" value="DNA_glycosylase"/>
</dbReference>
<dbReference type="RefSeq" id="WP_055197778.1">
    <property type="nucleotide sequence ID" value="NZ_JAOQJG010000005.1"/>
</dbReference>
<keyword evidence="10" id="KW-0411">Iron-sulfur</keyword>
<dbReference type="Gene3D" id="3.90.79.10">
    <property type="entry name" value="Nucleoside Triphosphate Pyrophosphohydrolase"/>
    <property type="match status" value="1"/>
</dbReference>
<evidence type="ECO:0000256" key="10">
    <source>
        <dbReference type="ARBA" id="ARBA00023014"/>
    </source>
</evidence>
<comment type="catalytic activity">
    <reaction evidence="1 13">
        <text>Hydrolyzes free adenine bases from 7,8-dihydro-8-oxoguanine:adenine mismatched double-stranded DNA, leaving an apurinic site.</text>
        <dbReference type="EC" id="3.2.2.31"/>
    </reaction>
</comment>
<dbReference type="EMBL" id="JBBNIN010000001">
    <property type="protein sequence ID" value="MEQ2709779.1"/>
    <property type="molecule type" value="Genomic_DNA"/>
</dbReference>
<dbReference type="InterPro" id="IPR005760">
    <property type="entry name" value="A/G_AdeGlyc_MutY"/>
</dbReference>
<dbReference type="NCBIfam" id="TIGR01084">
    <property type="entry name" value="mutY"/>
    <property type="match status" value="1"/>
</dbReference>
<evidence type="ECO:0000313" key="15">
    <source>
        <dbReference type="EMBL" id="MEQ2709779.1"/>
    </source>
</evidence>